<dbReference type="SUPFAM" id="SSF101353">
    <property type="entry name" value="Putative anticodon-binding domain of alanyl-tRNA synthetase (AlaRS)"/>
    <property type="match status" value="1"/>
</dbReference>
<evidence type="ECO:0000256" key="3">
    <source>
        <dbReference type="ARBA" id="ARBA00022555"/>
    </source>
</evidence>
<dbReference type="PRINTS" id="PR00980">
    <property type="entry name" value="TRNASYNTHALA"/>
</dbReference>
<evidence type="ECO:0000256" key="9">
    <source>
        <dbReference type="ARBA" id="ARBA00023146"/>
    </source>
</evidence>
<comment type="caution">
    <text evidence="11">The sequence shown here is derived from an EMBL/GenBank/DDBJ whole genome shotgun (WGS) entry which is preliminary data.</text>
</comment>
<keyword evidence="12" id="KW-1185">Reference proteome</keyword>
<dbReference type="Gene3D" id="3.30.930.10">
    <property type="entry name" value="Bira Bifunctional Protein, Domain 2"/>
    <property type="match status" value="1"/>
</dbReference>
<proteinExistence type="inferred from homology"/>
<reference evidence="11 12" key="1">
    <citation type="journal article" date="2023" name="Nucleic Acids Res.">
        <title>The hologenome of Daphnia magna reveals possible DNA methylation and microbiome-mediated evolution of the host genome.</title>
        <authorList>
            <person name="Chaturvedi A."/>
            <person name="Li X."/>
            <person name="Dhandapani V."/>
            <person name="Marshall H."/>
            <person name="Kissane S."/>
            <person name="Cuenca-Cambronero M."/>
            <person name="Asole G."/>
            <person name="Calvet F."/>
            <person name="Ruiz-Romero M."/>
            <person name="Marangio P."/>
            <person name="Guigo R."/>
            <person name="Rago D."/>
            <person name="Mirbahai L."/>
            <person name="Eastwood N."/>
            <person name="Colbourne J.K."/>
            <person name="Zhou J."/>
            <person name="Mallon E."/>
            <person name="Orsini L."/>
        </authorList>
    </citation>
    <scope>NUCLEOTIDE SEQUENCE [LARGE SCALE GENOMIC DNA]</scope>
    <source>
        <strain evidence="11">LRV0_1</strain>
    </source>
</reference>
<dbReference type="InterPro" id="IPR050058">
    <property type="entry name" value="Ala-tRNA_ligase"/>
</dbReference>
<keyword evidence="9" id="KW-0030">Aminoacyl-tRNA synthetase</keyword>
<dbReference type="InterPro" id="IPR045864">
    <property type="entry name" value="aa-tRNA-synth_II/BPL/LPL"/>
</dbReference>
<sequence length="233" mass="26975">MVFMQFEQIDSNTRIELPKKSIDTGMGLERISAVMQNVYNNYDTDLFKEIIAYTENIVKVKPEGEAKFSYRVIADHLRACAFLISDGIMPSNEGRGYVLRRIMSRSMRHTHILGSSEPLMYKLLPKLVDLMGTTYPELRRAENYYFTTTAEMLRQLHISKADNSYYRKFNEYLASDLLILDELGFKKLPNYSADDFFEVIAKRYETGPAIITTNKAFEHWGDIFDDNILADAI</sequence>
<evidence type="ECO:0000313" key="12">
    <source>
        <dbReference type="Proteomes" id="UP001234178"/>
    </source>
</evidence>
<keyword evidence="7" id="KW-0694">RNA-binding</keyword>
<keyword evidence="3" id="KW-0820">tRNA-binding</keyword>
<keyword evidence="8" id="KW-0648">Protein biosynthesis</keyword>
<dbReference type="InterPro" id="IPR018164">
    <property type="entry name" value="Ala-tRNA-synth_IIc_N"/>
</dbReference>
<dbReference type="Gene3D" id="3.40.50.300">
    <property type="entry name" value="P-loop containing nucleotide triphosphate hydrolases"/>
    <property type="match status" value="1"/>
</dbReference>
<evidence type="ECO:0000256" key="7">
    <source>
        <dbReference type="ARBA" id="ARBA00022884"/>
    </source>
</evidence>
<evidence type="ECO:0000256" key="1">
    <source>
        <dbReference type="ARBA" id="ARBA00008226"/>
    </source>
</evidence>
<dbReference type="EMBL" id="JAOYFB010000040">
    <property type="protein sequence ID" value="KAK4037183.1"/>
    <property type="molecule type" value="Genomic_DNA"/>
</dbReference>
<dbReference type="PROSITE" id="PS50860">
    <property type="entry name" value="AA_TRNA_LIGASE_II_ALA"/>
    <property type="match status" value="1"/>
</dbReference>
<dbReference type="InterPro" id="IPR027417">
    <property type="entry name" value="P-loop_NTPase"/>
</dbReference>
<dbReference type="Pfam" id="PF01411">
    <property type="entry name" value="tRNA-synt_2c"/>
    <property type="match status" value="1"/>
</dbReference>
<evidence type="ECO:0000256" key="2">
    <source>
        <dbReference type="ARBA" id="ARBA00013168"/>
    </source>
</evidence>
<dbReference type="SUPFAM" id="SSF55681">
    <property type="entry name" value="Class II aaRS and biotin synthetases"/>
    <property type="match status" value="1"/>
</dbReference>
<evidence type="ECO:0000256" key="6">
    <source>
        <dbReference type="ARBA" id="ARBA00022840"/>
    </source>
</evidence>
<evidence type="ECO:0000256" key="8">
    <source>
        <dbReference type="ARBA" id="ARBA00022917"/>
    </source>
</evidence>
<dbReference type="PANTHER" id="PTHR11777">
    <property type="entry name" value="ALANYL-TRNA SYNTHETASE"/>
    <property type="match status" value="1"/>
</dbReference>
<evidence type="ECO:0000256" key="5">
    <source>
        <dbReference type="ARBA" id="ARBA00022741"/>
    </source>
</evidence>
<dbReference type="InterPro" id="IPR002318">
    <property type="entry name" value="Ala-tRNA-lgiase_IIc"/>
</dbReference>
<keyword evidence="6" id="KW-0067">ATP-binding</keyword>
<keyword evidence="5" id="KW-0547">Nucleotide-binding</keyword>
<evidence type="ECO:0000256" key="4">
    <source>
        <dbReference type="ARBA" id="ARBA00022598"/>
    </source>
</evidence>
<keyword evidence="4" id="KW-0436">Ligase</keyword>
<dbReference type="Proteomes" id="UP001234178">
    <property type="component" value="Unassembled WGS sequence"/>
</dbReference>
<protein>
    <recommendedName>
        <fullName evidence="2">alanine--tRNA ligase</fullName>
        <ecNumber evidence="2">6.1.1.7</ecNumber>
    </recommendedName>
</protein>
<gene>
    <name evidence="11" type="ORF">OUZ56_029223</name>
</gene>
<name>A0ABR0B672_9CRUS</name>
<evidence type="ECO:0000259" key="10">
    <source>
        <dbReference type="PROSITE" id="PS50860"/>
    </source>
</evidence>
<comment type="similarity">
    <text evidence="1">Belongs to the class-II aminoacyl-tRNA synthetase family.</text>
</comment>
<accession>A0ABR0B672</accession>
<dbReference type="PANTHER" id="PTHR11777:SF9">
    <property type="entry name" value="ALANINE--TRNA LIGASE, CYTOPLASMIC"/>
    <property type="match status" value="1"/>
</dbReference>
<dbReference type="InterPro" id="IPR018165">
    <property type="entry name" value="Ala-tRNA-synth_IIc_core"/>
</dbReference>
<feature type="domain" description="Alanyl-transfer RNA synthetases family profile" evidence="10">
    <location>
        <begin position="1"/>
        <end position="144"/>
    </location>
</feature>
<evidence type="ECO:0000313" key="11">
    <source>
        <dbReference type="EMBL" id="KAK4037183.1"/>
    </source>
</evidence>
<dbReference type="EC" id="6.1.1.7" evidence="2"/>
<dbReference type="InterPro" id="IPR018162">
    <property type="entry name" value="Ala-tRNA-ligase_IIc_anticod-bd"/>
</dbReference>
<organism evidence="11 12">
    <name type="scientific">Daphnia magna</name>
    <dbReference type="NCBI Taxonomy" id="35525"/>
    <lineage>
        <taxon>Eukaryota</taxon>
        <taxon>Metazoa</taxon>
        <taxon>Ecdysozoa</taxon>
        <taxon>Arthropoda</taxon>
        <taxon>Crustacea</taxon>
        <taxon>Branchiopoda</taxon>
        <taxon>Diplostraca</taxon>
        <taxon>Cladocera</taxon>
        <taxon>Anomopoda</taxon>
        <taxon>Daphniidae</taxon>
        <taxon>Daphnia</taxon>
    </lineage>
</organism>